<dbReference type="GO" id="GO:0016787">
    <property type="term" value="F:hydrolase activity"/>
    <property type="evidence" value="ECO:0007669"/>
    <property type="project" value="InterPro"/>
</dbReference>
<dbReference type="Proteomes" id="UP000559256">
    <property type="component" value="Unassembled WGS sequence"/>
</dbReference>
<proteinExistence type="predicted"/>
<evidence type="ECO:0000313" key="3">
    <source>
        <dbReference type="Proteomes" id="UP000559256"/>
    </source>
</evidence>
<dbReference type="EMBL" id="JAACJM010000277">
    <property type="protein sequence ID" value="KAF5333950.1"/>
    <property type="molecule type" value="Genomic_DNA"/>
</dbReference>
<dbReference type="Pfam" id="PF01738">
    <property type="entry name" value="DLH"/>
    <property type="match status" value="1"/>
</dbReference>
<keyword evidence="3" id="KW-1185">Reference proteome</keyword>
<dbReference type="PANTHER" id="PTHR17630:SF44">
    <property type="entry name" value="PROTEIN AIM2"/>
    <property type="match status" value="1"/>
</dbReference>
<dbReference type="PANTHER" id="PTHR17630">
    <property type="entry name" value="DIENELACTONE HYDROLASE"/>
    <property type="match status" value="1"/>
</dbReference>
<evidence type="ECO:0000259" key="1">
    <source>
        <dbReference type="Pfam" id="PF01738"/>
    </source>
</evidence>
<accession>A0A8H5C2H5</accession>
<dbReference type="SUPFAM" id="SSF53474">
    <property type="entry name" value="alpha/beta-Hydrolases"/>
    <property type="match status" value="1"/>
</dbReference>
<comment type="caution">
    <text evidence="2">The sequence shown here is derived from an EMBL/GenBank/DDBJ whole genome shotgun (WGS) entry which is preliminary data.</text>
</comment>
<reference evidence="2 3" key="1">
    <citation type="journal article" date="2020" name="ISME J.">
        <title>Uncovering the hidden diversity of litter-decomposition mechanisms in mushroom-forming fungi.</title>
        <authorList>
            <person name="Floudas D."/>
            <person name="Bentzer J."/>
            <person name="Ahren D."/>
            <person name="Johansson T."/>
            <person name="Persson P."/>
            <person name="Tunlid A."/>
        </authorList>
    </citation>
    <scope>NUCLEOTIDE SEQUENCE [LARGE SCALE GENOMIC DNA]</scope>
    <source>
        <strain evidence="2 3">CBS 291.85</strain>
    </source>
</reference>
<dbReference type="InterPro" id="IPR002925">
    <property type="entry name" value="Dienelactn_hydro"/>
</dbReference>
<protein>
    <recommendedName>
        <fullName evidence="1">Dienelactone hydrolase domain-containing protein</fullName>
    </recommendedName>
</protein>
<dbReference type="InterPro" id="IPR029058">
    <property type="entry name" value="AB_hydrolase_fold"/>
</dbReference>
<gene>
    <name evidence="2" type="ORF">D9758_017597</name>
</gene>
<dbReference type="OrthoDB" id="17560at2759"/>
<sequence>MDADKPPSQAFRRTLQDLSHRMLSTLTSFLLSALVFNVVRGTVIVPQAPPSDHIFHTSSDVPTGRNATIAGVNTYINTPPEGAFDPTRAVVILMDIFGFGSTDNFTDTWAKAGFATYMPDYFLGDPFPQDGSIANDAWHLNHTEAITTPPLLAVLDALRVQGIQQIGVSGYCFGGLYATRLTQNNTVAVATMAHPSSLAIPDDYILVKANSTVPVQINSGEFDTGFTPALAEQTDELMVGYAPGYNHMAWAGVGHGFAVSANASDPVAVAAKEGSFEVMSSWISAHFV</sequence>
<feature type="domain" description="Dienelactone hydrolase" evidence="1">
    <location>
        <begin position="74"/>
        <end position="285"/>
    </location>
</feature>
<evidence type="ECO:0000313" key="2">
    <source>
        <dbReference type="EMBL" id="KAF5333950.1"/>
    </source>
</evidence>
<name>A0A8H5C2H5_9AGAR</name>
<dbReference type="AlphaFoldDB" id="A0A8H5C2H5"/>
<dbReference type="Gene3D" id="3.40.50.1820">
    <property type="entry name" value="alpha/beta hydrolase"/>
    <property type="match status" value="1"/>
</dbReference>
<organism evidence="2 3">
    <name type="scientific">Tetrapyrgos nigripes</name>
    <dbReference type="NCBI Taxonomy" id="182062"/>
    <lineage>
        <taxon>Eukaryota</taxon>
        <taxon>Fungi</taxon>
        <taxon>Dikarya</taxon>
        <taxon>Basidiomycota</taxon>
        <taxon>Agaricomycotina</taxon>
        <taxon>Agaricomycetes</taxon>
        <taxon>Agaricomycetidae</taxon>
        <taxon>Agaricales</taxon>
        <taxon>Marasmiineae</taxon>
        <taxon>Marasmiaceae</taxon>
        <taxon>Tetrapyrgos</taxon>
    </lineage>
</organism>